<gene>
    <name evidence="3" type="primary">wcoY</name>
</gene>
<protein>
    <submittedName>
        <fullName evidence="3">Glycosyl transferases group 1</fullName>
    </submittedName>
</protein>
<dbReference type="Pfam" id="PF00534">
    <property type="entry name" value="Glycos_transf_1"/>
    <property type="match status" value="1"/>
</dbReference>
<dbReference type="Gene3D" id="3.40.50.2000">
    <property type="entry name" value="Glycogen Phosphorylase B"/>
    <property type="match status" value="2"/>
</dbReference>
<dbReference type="PANTHER" id="PTHR12526">
    <property type="entry name" value="GLYCOSYLTRANSFERASE"/>
    <property type="match status" value="1"/>
</dbReference>
<dbReference type="EMBL" id="LT174594">
    <property type="protein sequence ID" value="CZQ25220.1"/>
    <property type="molecule type" value="Genomic_DNA"/>
</dbReference>
<feature type="domain" description="Glycosyl transferase family 1" evidence="1">
    <location>
        <begin position="173"/>
        <end position="301"/>
    </location>
</feature>
<feature type="domain" description="Glycosyltransferase subfamily 4-like N-terminal" evidence="2">
    <location>
        <begin position="63"/>
        <end position="166"/>
    </location>
</feature>
<dbReference type="PANTHER" id="PTHR12526:SF637">
    <property type="entry name" value="GLYCOSYLTRANSFERASE EPSF-RELATED"/>
    <property type="match status" value="1"/>
</dbReference>
<reference evidence="3" key="1">
    <citation type="submission" date="2016-02" db="EMBL/GenBank/DDBJ databases">
        <authorList>
            <person name="Wen L."/>
            <person name="He K."/>
            <person name="Yang H."/>
        </authorList>
    </citation>
    <scope>NUCLEOTIDE SEQUENCE</scope>
    <source>
        <strain evidence="3">AKPRH083721</strain>
    </source>
</reference>
<dbReference type="GO" id="GO:0016757">
    <property type="term" value="F:glycosyltransferase activity"/>
    <property type="evidence" value="ECO:0007669"/>
    <property type="project" value="InterPro"/>
</dbReference>
<dbReference type="Pfam" id="PF13439">
    <property type="entry name" value="Glyco_transf_4"/>
    <property type="match status" value="1"/>
</dbReference>
<dbReference type="InterPro" id="IPR001296">
    <property type="entry name" value="Glyco_trans_1"/>
</dbReference>
<dbReference type="RefSeq" id="WP_065808827.1">
    <property type="nucleotide sequence ID" value="NZ_FLVN01000009.1"/>
</dbReference>
<organism evidence="3">
    <name type="scientific">Klebsiella pneumoniae</name>
    <dbReference type="NCBI Taxonomy" id="573"/>
    <lineage>
        <taxon>Bacteria</taxon>
        <taxon>Pseudomonadati</taxon>
        <taxon>Pseudomonadota</taxon>
        <taxon>Gammaproteobacteria</taxon>
        <taxon>Enterobacterales</taxon>
        <taxon>Enterobacteriaceae</taxon>
        <taxon>Klebsiella/Raoultella group</taxon>
        <taxon>Klebsiella</taxon>
        <taxon>Klebsiella pneumoniae complex</taxon>
    </lineage>
</organism>
<accession>A0A193SFE4</accession>
<dbReference type="InterPro" id="IPR028098">
    <property type="entry name" value="Glyco_trans_4-like_N"/>
</dbReference>
<dbReference type="SUPFAM" id="SSF53756">
    <property type="entry name" value="UDP-Glycosyltransferase/glycogen phosphorylase"/>
    <property type="match status" value="1"/>
</dbReference>
<evidence type="ECO:0000259" key="1">
    <source>
        <dbReference type="Pfam" id="PF00534"/>
    </source>
</evidence>
<reference evidence="3" key="2">
    <citation type="submission" date="2016-06" db="EMBL/GenBank/DDBJ databases">
        <title>Towards a vaccine: An investigation of Klebsiella pneumoniae surface antigens.</title>
        <authorList>
            <person name="Follador R."/>
            <person name="Heinz E."/>
            <person name="Wyres K.L."/>
            <person name="Ellington M.J."/>
            <person name="Kowarik M."/>
            <person name="Holt K.E."/>
            <person name="Thomson N.R."/>
        </authorList>
    </citation>
    <scope>NUCLEOTIDE SEQUENCE</scope>
    <source>
        <strain evidence="3">AKPRH083721</strain>
    </source>
</reference>
<evidence type="ECO:0000313" key="3">
    <source>
        <dbReference type="EMBL" id="CZQ25220.1"/>
    </source>
</evidence>
<dbReference type="AlphaFoldDB" id="A0A193SFE4"/>
<evidence type="ECO:0000259" key="2">
    <source>
        <dbReference type="Pfam" id="PF13439"/>
    </source>
</evidence>
<dbReference type="GO" id="GO:1901135">
    <property type="term" value="P:carbohydrate derivative metabolic process"/>
    <property type="evidence" value="ECO:0007669"/>
    <property type="project" value="UniProtKB-ARBA"/>
</dbReference>
<keyword evidence="3" id="KW-0808">Transferase</keyword>
<sequence>MKKQNKNILFILPSMKNAGPVNVCLTIINNLPSDYNITLLSLGEGERRAEFEKKCNIVVFKKTSLFKILNFLYRNHFDIIHSHCTISDIYNFLCFKKTKKITTIHNYFDVDFVQTKGLIKGRLEGVVGRYVIKDFIKVACSDAVKDYCTERFSLKGMIAIPNGVNVPVFSNFDIEHKNDDSVNFYYLGVINKRKNVEVILDAFTEWSVGKNAKLNIIGGGVDEEVLKNKYDNEKIFFHGMIHNPHELFVNFDCFVSASKAEGLPLALIESLSLGKAFICSDIEPHKEVYNNTTGICGYLFNGTRKGLIKCYDAYYQTQDKGKLETYAINTYLKYYTGAIMGQKYDDVYNSCLK</sequence>
<name>A0A193SFE4_KLEPN</name>
<proteinExistence type="predicted"/>